<dbReference type="InterPro" id="IPR015421">
    <property type="entry name" value="PyrdxlP-dep_Trfase_major"/>
</dbReference>
<dbReference type="InterPro" id="IPR004636">
    <property type="entry name" value="AcOrn/SuccOrn_fam"/>
</dbReference>
<keyword evidence="7" id="KW-1185">Reference proteome</keyword>
<dbReference type="GO" id="GO:0003992">
    <property type="term" value="F:N2-acetyl-L-ornithine:2-oxoglutarate 5-aminotransferase activity"/>
    <property type="evidence" value="ECO:0007669"/>
    <property type="project" value="UniProtKB-UniRule"/>
</dbReference>
<dbReference type="NCBIfam" id="NF002325">
    <property type="entry name" value="PRK01278.1"/>
    <property type="match status" value="1"/>
</dbReference>
<dbReference type="InterPro" id="IPR049704">
    <property type="entry name" value="Aminotrans_3_PPA_site"/>
</dbReference>
<comment type="cofactor">
    <cofactor evidence="5">
        <name>pyridoxal 5'-phosphate</name>
        <dbReference type="ChEBI" id="CHEBI:597326"/>
    </cofactor>
    <text evidence="5">Binds 1 pyridoxal phosphate per subunit.</text>
</comment>
<reference evidence="7" key="1">
    <citation type="submission" date="2017-02" db="EMBL/GenBank/DDBJ databases">
        <authorList>
            <person name="Varghese N."/>
            <person name="Submissions S."/>
        </authorList>
    </citation>
    <scope>NUCLEOTIDE SEQUENCE [LARGE SCALE GENOMIC DNA]</scope>
    <source>
        <strain evidence="7">ATCC BAA-73</strain>
    </source>
</reference>
<dbReference type="GO" id="GO:0042802">
    <property type="term" value="F:identical protein binding"/>
    <property type="evidence" value="ECO:0007669"/>
    <property type="project" value="TreeGrafter"/>
</dbReference>
<feature type="binding site" evidence="5">
    <location>
        <position position="281"/>
    </location>
    <ligand>
        <name>pyridoxal 5'-phosphate</name>
        <dbReference type="ChEBI" id="CHEBI:597326"/>
    </ligand>
</feature>
<feature type="binding site" evidence="5">
    <location>
        <begin position="223"/>
        <end position="226"/>
    </location>
    <ligand>
        <name>pyridoxal 5'-phosphate</name>
        <dbReference type="ChEBI" id="CHEBI:597326"/>
    </ligand>
</feature>
<gene>
    <name evidence="5" type="primary">argD</name>
    <name evidence="6" type="ORF">SAMN02745118_00224</name>
</gene>
<dbReference type="Proteomes" id="UP000190625">
    <property type="component" value="Unassembled WGS sequence"/>
</dbReference>
<dbReference type="GO" id="GO:0006526">
    <property type="term" value="P:L-arginine biosynthetic process"/>
    <property type="evidence" value="ECO:0007669"/>
    <property type="project" value="UniProtKB-UniRule"/>
</dbReference>
<dbReference type="InterPro" id="IPR050103">
    <property type="entry name" value="Class-III_PLP-dep_AT"/>
</dbReference>
<dbReference type="STRING" id="142842.SAMN02745118_00224"/>
<evidence type="ECO:0000256" key="3">
    <source>
        <dbReference type="ARBA" id="ARBA00022679"/>
    </source>
</evidence>
<organism evidence="6 7">
    <name type="scientific">Selenihalanaerobacter shriftii</name>
    <dbReference type="NCBI Taxonomy" id="142842"/>
    <lineage>
        <taxon>Bacteria</taxon>
        <taxon>Bacillati</taxon>
        <taxon>Bacillota</taxon>
        <taxon>Clostridia</taxon>
        <taxon>Halanaerobiales</taxon>
        <taxon>Halobacteroidaceae</taxon>
        <taxon>Selenihalanaerobacter</taxon>
    </lineage>
</organism>
<dbReference type="OrthoDB" id="9801052at2"/>
<dbReference type="PANTHER" id="PTHR11986">
    <property type="entry name" value="AMINOTRANSFERASE CLASS III"/>
    <property type="match status" value="1"/>
</dbReference>
<keyword evidence="2 5" id="KW-0028">Amino-acid biosynthesis</keyword>
<proteinExistence type="inferred from homology"/>
<evidence type="ECO:0000256" key="2">
    <source>
        <dbReference type="ARBA" id="ARBA00022605"/>
    </source>
</evidence>
<sequence>MKKREIVKADNDYFMNVFGDRMPIVVDKGEGIKVYDKEGNEYLDFLAGIAVNALGHSHPEFNKTLKNQIDKIIHCTNIYYIEPQAKLNKLLVENSVGDRIFYGNSGAEANEGAIKLARKYFKVRDEDRYEVITTTKSFHGRTLATIAATGQEKYQKPFTPLPEGFKSVPFNDLDALKGAVSDKTCAIMLEPIQGEGGINVADKEYLKGVRELCDEEGILLLLDEIQTGLGRTGKLFGYEHYGIEPDIFTLAKALGNGIPVSALLAKEEVADAFKPGDHGSTFGGNPLACAAAYTTLNTILEEGLVGHTLKMGKYFKNKLNELIEEYDFVKSVRGKGLMIGLEVDLNAKVLVGEALEKGLLINAVSGTTLRFLPPLIVEEKDIDQVVEILNDMFAKYE</sequence>
<dbReference type="InterPro" id="IPR005814">
    <property type="entry name" value="Aminotrans_3"/>
</dbReference>
<dbReference type="PIRSF" id="PIRSF000521">
    <property type="entry name" value="Transaminase_4ab_Lys_Orn"/>
    <property type="match status" value="1"/>
</dbReference>
<dbReference type="InterPro" id="IPR015424">
    <property type="entry name" value="PyrdxlP-dep_Trfase"/>
</dbReference>
<dbReference type="FunFam" id="3.40.640.10:FF:000004">
    <property type="entry name" value="Acetylornithine aminotransferase"/>
    <property type="match status" value="1"/>
</dbReference>
<feature type="binding site" evidence="5">
    <location>
        <position position="141"/>
    </location>
    <ligand>
        <name>N(2)-acetyl-L-ornithine</name>
        <dbReference type="ChEBI" id="CHEBI:57805"/>
    </ligand>
</feature>
<comment type="miscellaneous">
    <text evidence="5">May also have succinyldiaminopimelate aminotransferase activity, thus carrying out the corresponding step in lysine biosynthesis.</text>
</comment>
<dbReference type="SUPFAM" id="SSF53383">
    <property type="entry name" value="PLP-dependent transferases"/>
    <property type="match status" value="1"/>
</dbReference>
<keyword evidence="5" id="KW-0055">Arginine biosynthesis</keyword>
<keyword evidence="3 5" id="KW-0808">Transferase</keyword>
<feature type="modified residue" description="N6-(pyridoxal phosphate)lysine" evidence="5">
    <location>
        <position position="252"/>
    </location>
</feature>
<dbReference type="Gene3D" id="3.90.1150.10">
    <property type="entry name" value="Aspartate Aminotransferase, domain 1"/>
    <property type="match status" value="1"/>
</dbReference>
<dbReference type="UniPathway" id="UPA00068">
    <property type="reaction ID" value="UER00109"/>
</dbReference>
<comment type="catalytic activity">
    <reaction evidence="5">
        <text>N(2)-acetyl-L-ornithine + 2-oxoglutarate = N-acetyl-L-glutamate 5-semialdehyde + L-glutamate</text>
        <dbReference type="Rhea" id="RHEA:18049"/>
        <dbReference type="ChEBI" id="CHEBI:16810"/>
        <dbReference type="ChEBI" id="CHEBI:29123"/>
        <dbReference type="ChEBI" id="CHEBI:29985"/>
        <dbReference type="ChEBI" id="CHEBI:57805"/>
        <dbReference type="EC" id="2.6.1.11"/>
    </reaction>
</comment>
<dbReference type="PROSITE" id="PS00600">
    <property type="entry name" value="AA_TRANSFER_CLASS_3"/>
    <property type="match status" value="1"/>
</dbReference>
<evidence type="ECO:0000256" key="1">
    <source>
        <dbReference type="ARBA" id="ARBA00022576"/>
    </source>
</evidence>
<keyword evidence="1 5" id="KW-0032">Aminotransferase</keyword>
<dbReference type="Pfam" id="PF00202">
    <property type="entry name" value="Aminotran_3"/>
    <property type="match status" value="1"/>
</dbReference>
<evidence type="ECO:0000313" key="6">
    <source>
        <dbReference type="EMBL" id="SJZ31435.1"/>
    </source>
</evidence>
<dbReference type="InterPro" id="IPR015422">
    <property type="entry name" value="PyrdxlP-dep_Trfase_small"/>
</dbReference>
<feature type="binding site" evidence="5">
    <location>
        <position position="280"/>
    </location>
    <ligand>
        <name>N(2)-acetyl-L-ornithine</name>
        <dbReference type="ChEBI" id="CHEBI:57805"/>
    </ligand>
</feature>
<dbReference type="EMBL" id="FUWM01000003">
    <property type="protein sequence ID" value="SJZ31435.1"/>
    <property type="molecule type" value="Genomic_DNA"/>
</dbReference>
<protein>
    <recommendedName>
        <fullName evidence="5">Acetylornithine aminotransferase</fullName>
        <shortName evidence="5">ACOAT</shortName>
        <ecNumber evidence="5">2.6.1.11</ecNumber>
    </recommendedName>
</protein>
<keyword evidence="4 5" id="KW-0663">Pyridoxal phosphate</keyword>
<dbReference type="AlphaFoldDB" id="A0A1T4JN33"/>
<evidence type="ECO:0000313" key="7">
    <source>
        <dbReference type="Proteomes" id="UP000190625"/>
    </source>
</evidence>
<dbReference type="Gene3D" id="3.40.640.10">
    <property type="entry name" value="Type I PLP-dependent aspartate aminotransferase-like (Major domain)"/>
    <property type="match status" value="1"/>
</dbReference>
<dbReference type="PANTHER" id="PTHR11986:SF79">
    <property type="entry name" value="ACETYLORNITHINE AMINOTRANSFERASE, MITOCHONDRIAL"/>
    <property type="match status" value="1"/>
</dbReference>
<dbReference type="RefSeq" id="WP_078808751.1">
    <property type="nucleotide sequence ID" value="NZ_FUWM01000003.1"/>
</dbReference>
<dbReference type="CDD" id="cd00610">
    <property type="entry name" value="OAT_like"/>
    <property type="match status" value="1"/>
</dbReference>
<feature type="binding site" evidence="5">
    <location>
        <position position="138"/>
    </location>
    <ligand>
        <name>pyridoxal 5'-phosphate</name>
        <dbReference type="ChEBI" id="CHEBI:597326"/>
    </ligand>
</feature>
<dbReference type="EC" id="2.6.1.11" evidence="5"/>
<feature type="binding site" evidence="5">
    <location>
        <begin position="106"/>
        <end position="107"/>
    </location>
    <ligand>
        <name>pyridoxal 5'-phosphate</name>
        <dbReference type="ChEBI" id="CHEBI:597326"/>
    </ligand>
</feature>
<accession>A0A1T4JN33</accession>
<evidence type="ECO:0000256" key="4">
    <source>
        <dbReference type="ARBA" id="ARBA00022898"/>
    </source>
</evidence>
<dbReference type="HAMAP" id="MF_01107">
    <property type="entry name" value="ArgD_aminotrans_3"/>
    <property type="match status" value="1"/>
</dbReference>
<keyword evidence="5" id="KW-0963">Cytoplasm</keyword>
<comment type="subcellular location">
    <subcellularLocation>
        <location evidence="5">Cytoplasm</location>
    </subcellularLocation>
</comment>
<comment type="subunit">
    <text evidence="5">Homodimer.</text>
</comment>
<comment type="pathway">
    <text evidence="5">Amino-acid biosynthesis; L-arginine biosynthesis; N(2)-acetyl-L-ornithine from L-glutamate: step 4/4.</text>
</comment>
<comment type="similarity">
    <text evidence="5">Belongs to the class-III pyridoxal-phosphate-dependent aminotransferase family. ArgD subfamily.</text>
</comment>
<name>A0A1T4JN33_9FIRM</name>
<evidence type="ECO:0000256" key="5">
    <source>
        <dbReference type="HAMAP-Rule" id="MF_01107"/>
    </source>
</evidence>
<dbReference type="NCBIfam" id="TIGR00707">
    <property type="entry name" value="argD"/>
    <property type="match status" value="1"/>
</dbReference>
<dbReference type="GO" id="GO:0005737">
    <property type="term" value="C:cytoplasm"/>
    <property type="evidence" value="ECO:0007669"/>
    <property type="project" value="UniProtKB-SubCell"/>
</dbReference>
<dbReference type="GO" id="GO:0030170">
    <property type="term" value="F:pyridoxal phosphate binding"/>
    <property type="evidence" value="ECO:0007669"/>
    <property type="project" value="InterPro"/>
</dbReference>